<dbReference type="CDD" id="cd06261">
    <property type="entry name" value="TM_PBP2"/>
    <property type="match status" value="1"/>
</dbReference>
<feature type="domain" description="ABC transmembrane type-1" evidence="8">
    <location>
        <begin position="84"/>
        <end position="264"/>
    </location>
</feature>
<reference evidence="9" key="2">
    <citation type="submission" date="2021-04" db="EMBL/GenBank/DDBJ databases">
        <authorList>
            <person name="Gilroy R."/>
        </authorList>
    </citation>
    <scope>NUCLEOTIDE SEQUENCE</scope>
    <source>
        <strain evidence="9">ChiHecec2B26-446</strain>
    </source>
</reference>
<dbReference type="GO" id="GO:0005886">
    <property type="term" value="C:plasma membrane"/>
    <property type="evidence" value="ECO:0007669"/>
    <property type="project" value="UniProtKB-SubCell"/>
</dbReference>
<keyword evidence="2 7" id="KW-0813">Transport</keyword>
<dbReference type="AlphaFoldDB" id="A0A9D1TPI6"/>
<dbReference type="InterPro" id="IPR035906">
    <property type="entry name" value="MetI-like_sf"/>
</dbReference>
<accession>A0A9D1TPI6</accession>
<dbReference type="PROSITE" id="PS50928">
    <property type="entry name" value="ABC_TM1"/>
    <property type="match status" value="1"/>
</dbReference>
<evidence type="ECO:0000256" key="1">
    <source>
        <dbReference type="ARBA" id="ARBA00004651"/>
    </source>
</evidence>
<organism evidence="9 10">
    <name type="scientific">Candidatus Desulfovibrio intestinipullorum</name>
    <dbReference type="NCBI Taxonomy" id="2838536"/>
    <lineage>
        <taxon>Bacteria</taxon>
        <taxon>Pseudomonadati</taxon>
        <taxon>Thermodesulfobacteriota</taxon>
        <taxon>Desulfovibrionia</taxon>
        <taxon>Desulfovibrionales</taxon>
        <taxon>Desulfovibrionaceae</taxon>
        <taxon>Desulfovibrio</taxon>
    </lineage>
</organism>
<comment type="caution">
    <text evidence="9">The sequence shown here is derived from an EMBL/GenBank/DDBJ whole genome shotgun (WGS) entry which is preliminary data.</text>
</comment>
<keyword evidence="4 7" id="KW-0812">Transmembrane</keyword>
<feature type="transmembrane region" description="Helical" evidence="7">
    <location>
        <begin position="245"/>
        <end position="267"/>
    </location>
</feature>
<gene>
    <name evidence="9" type="ORF">H9894_04470</name>
</gene>
<dbReference type="PANTHER" id="PTHR30151">
    <property type="entry name" value="ALKANE SULFONATE ABC TRANSPORTER-RELATED, MEMBRANE SUBUNIT"/>
    <property type="match status" value="1"/>
</dbReference>
<keyword evidence="3" id="KW-1003">Cell membrane</keyword>
<dbReference type="Gene3D" id="1.10.3720.10">
    <property type="entry name" value="MetI-like"/>
    <property type="match status" value="1"/>
</dbReference>
<evidence type="ECO:0000256" key="4">
    <source>
        <dbReference type="ARBA" id="ARBA00022692"/>
    </source>
</evidence>
<dbReference type="PANTHER" id="PTHR30151:SF0">
    <property type="entry name" value="ABC TRANSPORTER PERMEASE PROTEIN MJ0413-RELATED"/>
    <property type="match status" value="1"/>
</dbReference>
<feature type="transmembrane region" description="Helical" evidence="7">
    <location>
        <begin position="92"/>
        <end position="111"/>
    </location>
</feature>
<sequence>MAGNSIANETIRQSRNREPFSLYRFLTNKYFLYCVSICLFLSLWDYVAREKIFRDSLARPLEVWDQLVLLTQIKFAGTHLWGHIWASLQRVLTGFVLASIVAIPLGLFMALNRYVNAIVKPLFDLFKPMPPIAWVSIAILWFGIGETSKVFIIIIGTFVPCLLNAYNGVRLVDPELYDVIRVLGGSRRDEIIHVCFPASFPAIFAGLQISLSSAWTCVLAAELMNSRDGMGFLIKRGMDTHQPTLVLGGMILIAAAAYGTSLLVSLAERKLCPWQRTIDNL</sequence>
<protein>
    <submittedName>
        <fullName evidence="9">ABC transporter permease</fullName>
    </submittedName>
</protein>
<dbReference type="Proteomes" id="UP000886752">
    <property type="component" value="Unassembled WGS sequence"/>
</dbReference>
<dbReference type="EMBL" id="DXHV01000047">
    <property type="protein sequence ID" value="HIW00424.1"/>
    <property type="molecule type" value="Genomic_DNA"/>
</dbReference>
<dbReference type="SUPFAM" id="SSF161098">
    <property type="entry name" value="MetI-like"/>
    <property type="match status" value="1"/>
</dbReference>
<comment type="similarity">
    <text evidence="7">Belongs to the binding-protein-dependent transport system permease family.</text>
</comment>
<evidence type="ECO:0000256" key="6">
    <source>
        <dbReference type="ARBA" id="ARBA00023136"/>
    </source>
</evidence>
<dbReference type="GO" id="GO:0055085">
    <property type="term" value="P:transmembrane transport"/>
    <property type="evidence" value="ECO:0007669"/>
    <property type="project" value="InterPro"/>
</dbReference>
<evidence type="ECO:0000313" key="10">
    <source>
        <dbReference type="Proteomes" id="UP000886752"/>
    </source>
</evidence>
<evidence type="ECO:0000256" key="7">
    <source>
        <dbReference type="RuleBase" id="RU363032"/>
    </source>
</evidence>
<evidence type="ECO:0000256" key="5">
    <source>
        <dbReference type="ARBA" id="ARBA00022989"/>
    </source>
</evidence>
<reference evidence="9" key="1">
    <citation type="journal article" date="2021" name="PeerJ">
        <title>Extensive microbial diversity within the chicken gut microbiome revealed by metagenomics and culture.</title>
        <authorList>
            <person name="Gilroy R."/>
            <person name="Ravi A."/>
            <person name="Getino M."/>
            <person name="Pursley I."/>
            <person name="Horton D.L."/>
            <person name="Alikhan N.F."/>
            <person name="Baker D."/>
            <person name="Gharbi K."/>
            <person name="Hall N."/>
            <person name="Watson M."/>
            <person name="Adriaenssens E.M."/>
            <person name="Foster-Nyarko E."/>
            <person name="Jarju S."/>
            <person name="Secka A."/>
            <person name="Antonio M."/>
            <person name="Oren A."/>
            <person name="Chaudhuri R.R."/>
            <person name="La Ragione R."/>
            <person name="Hildebrand F."/>
            <person name="Pallen M.J."/>
        </authorList>
    </citation>
    <scope>NUCLEOTIDE SEQUENCE</scope>
    <source>
        <strain evidence="9">ChiHecec2B26-446</strain>
    </source>
</reference>
<keyword evidence="5 7" id="KW-1133">Transmembrane helix</keyword>
<feature type="transmembrane region" description="Helical" evidence="7">
    <location>
        <begin position="132"/>
        <end position="159"/>
    </location>
</feature>
<proteinExistence type="inferred from homology"/>
<name>A0A9D1TPI6_9BACT</name>
<keyword evidence="6 7" id="KW-0472">Membrane</keyword>
<comment type="subcellular location">
    <subcellularLocation>
        <location evidence="1 7">Cell membrane</location>
        <topology evidence="1 7">Multi-pass membrane protein</topology>
    </subcellularLocation>
</comment>
<evidence type="ECO:0000256" key="2">
    <source>
        <dbReference type="ARBA" id="ARBA00022448"/>
    </source>
</evidence>
<evidence type="ECO:0000313" key="9">
    <source>
        <dbReference type="EMBL" id="HIW00424.1"/>
    </source>
</evidence>
<feature type="transmembrane region" description="Helical" evidence="7">
    <location>
        <begin position="202"/>
        <end position="224"/>
    </location>
</feature>
<dbReference type="InterPro" id="IPR000515">
    <property type="entry name" value="MetI-like"/>
</dbReference>
<dbReference type="Pfam" id="PF00528">
    <property type="entry name" value="BPD_transp_1"/>
    <property type="match status" value="1"/>
</dbReference>
<evidence type="ECO:0000256" key="3">
    <source>
        <dbReference type="ARBA" id="ARBA00022475"/>
    </source>
</evidence>
<feature type="transmembrane region" description="Helical" evidence="7">
    <location>
        <begin position="30"/>
        <end position="47"/>
    </location>
</feature>
<evidence type="ECO:0000259" key="8">
    <source>
        <dbReference type="PROSITE" id="PS50928"/>
    </source>
</evidence>